<keyword evidence="2" id="KW-1185">Reference proteome</keyword>
<accession>A0AAV4ISC3</accession>
<reference evidence="1 2" key="1">
    <citation type="journal article" date="2021" name="Elife">
        <title>Chloroplast acquisition without the gene transfer in kleptoplastic sea slugs, Plakobranchus ocellatus.</title>
        <authorList>
            <person name="Maeda T."/>
            <person name="Takahashi S."/>
            <person name="Yoshida T."/>
            <person name="Shimamura S."/>
            <person name="Takaki Y."/>
            <person name="Nagai Y."/>
            <person name="Toyoda A."/>
            <person name="Suzuki Y."/>
            <person name="Arimoto A."/>
            <person name="Ishii H."/>
            <person name="Satoh N."/>
            <person name="Nishiyama T."/>
            <person name="Hasebe M."/>
            <person name="Maruyama T."/>
            <person name="Minagawa J."/>
            <person name="Obokata J."/>
            <person name="Shigenobu S."/>
        </authorList>
    </citation>
    <scope>NUCLEOTIDE SEQUENCE [LARGE SCALE GENOMIC DNA]</scope>
</reference>
<dbReference type="Proteomes" id="UP000762676">
    <property type="component" value="Unassembled WGS sequence"/>
</dbReference>
<evidence type="ECO:0008006" key="3">
    <source>
        <dbReference type="Google" id="ProtNLM"/>
    </source>
</evidence>
<gene>
    <name evidence="1" type="ORF">ElyMa_004868500</name>
</gene>
<dbReference type="EMBL" id="BMAT01009742">
    <property type="protein sequence ID" value="GFS12835.1"/>
    <property type="molecule type" value="Genomic_DNA"/>
</dbReference>
<organism evidence="1 2">
    <name type="scientific">Elysia marginata</name>
    <dbReference type="NCBI Taxonomy" id="1093978"/>
    <lineage>
        <taxon>Eukaryota</taxon>
        <taxon>Metazoa</taxon>
        <taxon>Spiralia</taxon>
        <taxon>Lophotrochozoa</taxon>
        <taxon>Mollusca</taxon>
        <taxon>Gastropoda</taxon>
        <taxon>Heterobranchia</taxon>
        <taxon>Euthyneura</taxon>
        <taxon>Panpulmonata</taxon>
        <taxon>Sacoglossa</taxon>
        <taxon>Placobranchoidea</taxon>
        <taxon>Plakobranchidae</taxon>
        <taxon>Elysia</taxon>
    </lineage>
</organism>
<dbReference type="AlphaFoldDB" id="A0AAV4ISC3"/>
<evidence type="ECO:0000313" key="2">
    <source>
        <dbReference type="Proteomes" id="UP000762676"/>
    </source>
</evidence>
<comment type="caution">
    <text evidence="1">The sequence shown here is derived from an EMBL/GenBank/DDBJ whole genome shotgun (WGS) entry which is preliminary data.</text>
</comment>
<name>A0AAV4ISC3_9GAST</name>
<protein>
    <recommendedName>
        <fullName evidence="3">Secreted protein</fullName>
    </recommendedName>
</protein>
<dbReference type="PROSITE" id="PS51257">
    <property type="entry name" value="PROKAR_LIPOPROTEIN"/>
    <property type="match status" value="1"/>
</dbReference>
<proteinExistence type="predicted"/>
<evidence type="ECO:0000313" key="1">
    <source>
        <dbReference type="EMBL" id="GFS12835.1"/>
    </source>
</evidence>
<sequence length="85" mass="9246">MKGVSALSVATSASLQACLRMRLSISKPLDISLPEVSVLYKASGPGPLRRLADKSSVFFSQVWPCGIRYDDSRLHVGYELKTCGE</sequence>